<keyword evidence="2" id="KW-1185">Reference proteome</keyword>
<name>A0A5B9DKJ9_9HYPH</name>
<dbReference type="KEGG" id="yti:FNA67_01310"/>
<gene>
    <name evidence="1" type="ORF">FNA67_01310</name>
</gene>
<protein>
    <submittedName>
        <fullName evidence="1">Uncharacterized protein</fullName>
    </submittedName>
</protein>
<proteinExistence type="predicted"/>
<dbReference type="Pfam" id="PF04985">
    <property type="entry name" value="Phage_tube"/>
    <property type="match status" value="1"/>
</dbReference>
<dbReference type="OrthoDB" id="7834326at2"/>
<dbReference type="Proteomes" id="UP000321062">
    <property type="component" value="Chromosome"/>
</dbReference>
<dbReference type="InterPro" id="IPR006498">
    <property type="entry name" value="Tail_tube"/>
</dbReference>
<dbReference type="RefSeq" id="WP_147654793.1">
    <property type="nucleotide sequence ID" value="NZ_BMFM01000001.1"/>
</dbReference>
<organism evidence="1 2">
    <name type="scientific">Paradevosia tibetensis</name>
    <dbReference type="NCBI Taxonomy" id="1447062"/>
    <lineage>
        <taxon>Bacteria</taxon>
        <taxon>Pseudomonadati</taxon>
        <taxon>Pseudomonadota</taxon>
        <taxon>Alphaproteobacteria</taxon>
        <taxon>Hyphomicrobiales</taxon>
        <taxon>Devosiaceae</taxon>
        <taxon>Paradevosia</taxon>
    </lineage>
</organism>
<dbReference type="EMBL" id="CP041690">
    <property type="protein sequence ID" value="QEE18898.1"/>
    <property type="molecule type" value="Genomic_DNA"/>
</dbReference>
<evidence type="ECO:0000313" key="2">
    <source>
        <dbReference type="Proteomes" id="UP000321062"/>
    </source>
</evidence>
<sequence>MLSQYLLAAVDVRRAQQPGSTRGGLVTKLAIPGIKFVTSEHNPGGGVMAVSFVQPRIEAPEPKFEVKGIDTDVFGGLGQVDRWIFAGAYREKKPGGGGVVPGRAVIEGAISAWEPDESDPTEFQGCNHTFTEVTHYEFHLGDNELFYIDHWERVLRVNGVDIFDDIRRALGA</sequence>
<dbReference type="AlphaFoldDB" id="A0A5B9DKJ9"/>
<accession>A0A5B9DKJ9</accession>
<evidence type="ECO:0000313" key="1">
    <source>
        <dbReference type="EMBL" id="QEE18898.1"/>
    </source>
</evidence>
<reference evidence="1 2" key="1">
    <citation type="journal article" date="2015" name="Int. J. Syst. Evol. Microbiol.">
        <title>Youhaiella tibetensis gen. nov., sp. nov., isolated from subsurface sediment.</title>
        <authorList>
            <person name="Wang Y.X."/>
            <person name="Huang F.Q."/>
            <person name="Nogi Y."/>
            <person name="Pang S.J."/>
            <person name="Wang P.K."/>
            <person name="Lv J."/>
        </authorList>
    </citation>
    <scope>NUCLEOTIDE SEQUENCE [LARGE SCALE GENOMIC DNA]</scope>
    <source>
        <strain evidence="2">fig4</strain>
    </source>
</reference>